<name>A0AAD9S7K8_PHOAM</name>
<keyword evidence="3" id="KW-1185">Reference proteome</keyword>
<organism evidence="2 3">
    <name type="scientific">Phomopsis amygdali</name>
    <name type="common">Fusicoccum amygdali</name>
    <dbReference type="NCBI Taxonomy" id="1214568"/>
    <lineage>
        <taxon>Eukaryota</taxon>
        <taxon>Fungi</taxon>
        <taxon>Dikarya</taxon>
        <taxon>Ascomycota</taxon>
        <taxon>Pezizomycotina</taxon>
        <taxon>Sordariomycetes</taxon>
        <taxon>Sordariomycetidae</taxon>
        <taxon>Diaporthales</taxon>
        <taxon>Diaporthaceae</taxon>
        <taxon>Diaporthe</taxon>
    </lineage>
</organism>
<accession>A0AAD9S7K8</accession>
<gene>
    <name evidence="2" type="ORF">N8I77_010560</name>
</gene>
<evidence type="ECO:0000259" key="1">
    <source>
        <dbReference type="Pfam" id="PF06985"/>
    </source>
</evidence>
<dbReference type="AlphaFoldDB" id="A0AAD9S7K8"/>
<dbReference type="EMBL" id="JAUJFL010000006">
    <property type="protein sequence ID" value="KAK2601088.1"/>
    <property type="molecule type" value="Genomic_DNA"/>
</dbReference>
<feature type="domain" description="Heterokaryon incompatibility" evidence="1">
    <location>
        <begin position="223"/>
        <end position="373"/>
    </location>
</feature>
<comment type="caution">
    <text evidence="2">The sequence shown here is derived from an EMBL/GenBank/DDBJ whole genome shotgun (WGS) entry which is preliminary data.</text>
</comment>
<protein>
    <recommendedName>
        <fullName evidence="1">Heterokaryon incompatibility domain-containing protein</fullName>
    </recommendedName>
</protein>
<dbReference type="InterPro" id="IPR010730">
    <property type="entry name" value="HET"/>
</dbReference>
<proteinExistence type="predicted"/>
<evidence type="ECO:0000313" key="3">
    <source>
        <dbReference type="Proteomes" id="UP001265746"/>
    </source>
</evidence>
<reference evidence="2" key="1">
    <citation type="submission" date="2023-06" db="EMBL/GenBank/DDBJ databases">
        <authorList>
            <person name="Noh H."/>
        </authorList>
    </citation>
    <scope>NUCLEOTIDE SEQUENCE</scope>
    <source>
        <strain evidence="2">DUCC20226</strain>
    </source>
</reference>
<dbReference type="PANTHER" id="PTHR33112:SF16">
    <property type="entry name" value="HETEROKARYON INCOMPATIBILITY DOMAIN-CONTAINING PROTEIN"/>
    <property type="match status" value="1"/>
</dbReference>
<sequence length="796" mass="89108">MDAFKNTTRHTCRHCQQEVLTAEGYRQFSVAQTTKWRVPLRHDPDAVMAAAVSGCPFFVWLWDQLKSSGTPREQMRRTCIVLELEGMKLEGSPVTGSADSDLPPSSADFISRDSYDITGCTVKVETDFYTWIPGSFDVMSDWDDPSANHALARMIDGHTSSFHAIGQIRRRLQYCRAYHENCQSVASAIRPHRFLSVKETPDDNTGVKVVRVVCPEDSNIEPYAALSYCWGQDQVLKTTLANKLIMEAGVPVSLLPKTIQDAIRLTREMRINLLWVDSLCLVQDDEGELAEEIANMQHYYGNSCITISAATAKSCSEGFLRDEPELHTSEDDILGPFYFPVDLGIPEKHGQLKLVIRSSRVEAIDSRAWTLQEGLLSRRLVSFGFRIVRWSCQTESHGTYHHTHLRDSLRNFRNGIPYQPDGSYDTKWGRLKLWSTLIENYTARDLSNEQDRLPAISGIASILCQSQAKGIVGPLWDPRPRLSRGDADFHCPQEVPGKGPDDNSKLGPPLPILQSMSLTSAGPLGQERQVYYAAGLIEESIHIEDPMLDMHRGRLAGGTDNTSRPLISSMLILQLLWTRKDMAVRRQGQRPQPSRYVAPSWSWASHQGAVRTSITHIDVGLLNKIHVAIWDLGLRILDVSVAPRNPHAPYGTSNGGSVTMEGPIFQLARKDHMIARIAFDAGGLDDRPRGRRGLSCLQIIPELQGLQAKDVGQLCEIPHGIVIEPVDLDGQPQGHEKVYRRVGVYYIHYSDKGTHTSGEEEEDDEQYLLSKSLSKRLVIQPRPDPRLGDVGIIEII</sequence>
<dbReference type="Pfam" id="PF06985">
    <property type="entry name" value="HET"/>
    <property type="match status" value="1"/>
</dbReference>
<dbReference type="PANTHER" id="PTHR33112">
    <property type="entry name" value="DOMAIN PROTEIN, PUTATIVE-RELATED"/>
    <property type="match status" value="1"/>
</dbReference>
<evidence type="ECO:0000313" key="2">
    <source>
        <dbReference type="EMBL" id="KAK2601088.1"/>
    </source>
</evidence>
<dbReference type="Proteomes" id="UP001265746">
    <property type="component" value="Unassembled WGS sequence"/>
</dbReference>